<evidence type="ECO:0000313" key="1">
    <source>
        <dbReference type="EMBL" id="CAG1849203.1"/>
    </source>
</evidence>
<evidence type="ECO:0000313" key="3">
    <source>
        <dbReference type="Proteomes" id="UP000012960"/>
    </source>
</evidence>
<reference evidence="1" key="1">
    <citation type="submission" date="2021-03" db="EMBL/GenBank/DDBJ databases">
        <authorList>
            <consortium name="Genoscope - CEA"/>
            <person name="William W."/>
        </authorList>
    </citation>
    <scope>NUCLEOTIDE SEQUENCE</scope>
    <source>
        <strain evidence="1">Doubled-haploid Pahang</strain>
    </source>
</reference>
<sequence>MLTVDGHPITFYYLVKSRWQCMLKLLEAEMIDSNNFIKFRNRNRRFQNWNQFSSSSKFGGVRTDDFRTVGTPNKLIVHWLHIAW</sequence>
<dbReference type="AlphaFoldDB" id="A0A804I8L1"/>
<dbReference type="Gramene" id="Ma03_t05050.1">
    <property type="protein sequence ID" value="Ma03_p05050.1"/>
    <property type="gene ID" value="Ma03_g05050"/>
</dbReference>
<dbReference type="EMBL" id="HG996468">
    <property type="protein sequence ID" value="CAG1849203.1"/>
    <property type="molecule type" value="Genomic_DNA"/>
</dbReference>
<dbReference type="InParanoid" id="A0A804I8L1"/>
<accession>A0A804I8L1</accession>
<name>A0A804I8L1_MUSAM</name>
<gene>
    <name evidence="1" type="ORF">GSMUA_207890.1</name>
</gene>
<protein>
    <submittedName>
        <fullName evidence="1">(wild Malaysian banana) hypothetical protein</fullName>
    </submittedName>
</protein>
<reference evidence="2" key="2">
    <citation type="submission" date="2021-05" db="UniProtKB">
        <authorList>
            <consortium name="EnsemblPlants"/>
        </authorList>
    </citation>
    <scope>IDENTIFICATION</scope>
    <source>
        <strain evidence="2">subsp. malaccensis</strain>
    </source>
</reference>
<evidence type="ECO:0000313" key="2">
    <source>
        <dbReference type="EnsemblPlants" id="Ma03_p05050.1"/>
    </source>
</evidence>
<keyword evidence="3" id="KW-1185">Reference proteome</keyword>
<dbReference type="EnsemblPlants" id="Ma03_t05050.1">
    <property type="protein sequence ID" value="Ma03_p05050.1"/>
    <property type="gene ID" value="Ma03_g05050"/>
</dbReference>
<proteinExistence type="predicted"/>
<dbReference type="Proteomes" id="UP000012960">
    <property type="component" value="Unplaced"/>
</dbReference>
<organism evidence="2 3">
    <name type="scientific">Musa acuminata subsp. malaccensis</name>
    <name type="common">Wild banana</name>
    <name type="synonym">Musa malaccensis</name>
    <dbReference type="NCBI Taxonomy" id="214687"/>
    <lineage>
        <taxon>Eukaryota</taxon>
        <taxon>Viridiplantae</taxon>
        <taxon>Streptophyta</taxon>
        <taxon>Embryophyta</taxon>
        <taxon>Tracheophyta</taxon>
        <taxon>Spermatophyta</taxon>
        <taxon>Magnoliopsida</taxon>
        <taxon>Liliopsida</taxon>
        <taxon>Zingiberales</taxon>
        <taxon>Musaceae</taxon>
        <taxon>Musa</taxon>
    </lineage>
</organism>